<sequence>MTFGDSPVGSGETPMERRSNMKLALGQCLDPALHWRFMDRTPYPTRRCVADA</sequence>
<keyword evidence="2" id="KW-1185">Reference proteome</keyword>
<protein>
    <submittedName>
        <fullName evidence="1">Uncharacterized protein</fullName>
    </submittedName>
</protein>
<dbReference type="Proteomes" id="UP000823775">
    <property type="component" value="Unassembled WGS sequence"/>
</dbReference>
<comment type="caution">
    <text evidence="1">The sequence shown here is derived from an EMBL/GenBank/DDBJ whole genome shotgun (WGS) entry which is preliminary data.</text>
</comment>
<evidence type="ECO:0000313" key="2">
    <source>
        <dbReference type="Proteomes" id="UP000823775"/>
    </source>
</evidence>
<proteinExistence type="predicted"/>
<evidence type="ECO:0000313" key="1">
    <source>
        <dbReference type="EMBL" id="MCE3049798.1"/>
    </source>
</evidence>
<organism evidence="1 2">
    <name type="scientific">Datura stramonium</name>
    <name type="common">Jimsonweed</name>
    <name type="synonym">Common thornapple</name>
    <dbReference type="NCBI Taxonomy" id="4076"/>
    <lineage>
        <taxon>Eukaryota</taxon>
        <taxon>Viridiplantae</taxon>
        <taxon>Streptophyta</taxon>
        <taxon>Embryophyta</taxon>
        <taxon>Tracheophyta</taxon>
        <taxon>Spermatophyta</taxon>
        <taxon>Magnoliopsida</taxon>
        <taxon>eudicotyledons</taxon>
        <taxon>Gunneridae</taxon>
        <taxon>Pentapetalae</taxon>
        <taxon>asterids</taxon>
        <taxon>lamiids</taxon>
        <taxon>Solanales</taxon>
        <taxon>Solanaceae</taxon>
        <taxon>Solanoideae</taxon>
        <taxon>Datureae</taxon>
        <taxon>Datura</taxon>
    </lineage>
</organism>
<feature type="non-terminal residue" evidence="1">
    <location>
        <position position="52"/>
    </location>
</feature>
<reference evidence="1 2" key="1">
    <citation type="journal article" date="2021" name="BMC Genomics">
        <title>Datura genome reveals duplications of psychoactive alkaloid biosynthetic genes and high mutation rate following tissue culture.</title>
        <authorList>
            <person name="Rajewski A."/>
            <person name="Carter-House D."/>
            <person name="Stajich J."/>
            <person name="Litt A."/>
        </authorList>
    </citation>
    <scope>NUCLEOTIDE SEQUENCE [LARGE SCALE GENOMIC DNA]</scope>
    <source>
        <strain evidence="1">AR-01</strain>
    </source>
</reference>
<dbReference type="EMBL" id="JACEIK010007150">
    <property type="protein sequence ID" value="MCE3049798.1"/>
    <property type="molecule type" value="Genomic_DNA"/>
</dbReference>
<accession>A0ABS8WGB3</accession>
<gene>
    <name evidence="1" type="ORF">HAX54_045809</name>
</gene>
<name>A0ABS8WGB3_DATST</name>